<dbReference type="Proteomes" id="UP000236737">
    <property type="component" value="Unassembled WGS sequence"/>
</dbReference>
<evidence type="ECO:0000313" key="1">
    <source>
        <dbReference type="EMBL" id="SEG14116.1"/>
    </source>
</evidence>
<dbReference type="EMBL" id="FNVP01000006">
    <property type="protein sequence ID" value="SEG14116.1"/>
    <property type="molecule type" value="Genomic_DNA"/>
</dbReference>
<organism evidence="1 2">
    <name type="scientific">Flavobacterium urumqiense</name>
    <dbReference type="NCBI Taxonomy" id="935224"/>
    <lineage>
        <taxon>Bacteria</taxon>
        <taxon>Pseudomonadati</taxon>
        <taxon>Bacteroidota</taxon>
        <taxon>Flavobacteriia</taxon>
        <taxon>Flavobacteriales</taxon>
        <taxon>Flavobacteriaceae</taxon>
        <taxon>Flavobacterium</taxon>
    </lineage>
</organism>
<keyword evidence="2" id="KW-1185">Reference proteome</keyword>
<dbReference type="AlphaFoldDB" id="A0A1H5XS74"/>
<sequence>MLLFNKPINFTTINTNFIRHFLYYDYKFTIQEYYLKTIKNY</sequence>
<name>A0A1H5XS74_9FLAO</name>
<proteinExistence type="predicted"/>
<gene>
    <name evidence="1" type="ORF">SAMN04488130_106159</name>
</gene>
<accession>A0A1H5XS74</accession>
<evidence type="ECO:0000313" key="2">
    <source>
        <dbReference type="Proteomes" id="UP000236737"/>
    </source>
</evidence>
<protein>
    <submittedName>
        <fullName evidence="1">Uncharacterized protein</fullName>
    </submittedName>
</protein>
<reference evidence="2" key="1">
    <citation type="submission" date="2016-10" db="EMBL/GenBank/DDBJ databases">
        <authorList>
            <person name="Varghese N."/>
            <person name="Submissions S."/>
        </authorList>
    </citation>
    <scope>NUCLEOTIDE SEQUENCE [LARGE SCALE GENOMIC DNA]</scope>
    <source>
        <strain evidence="2">CGMCC 1.9230</strain>
    </source>
</reference>